<accession>A0A0E9SAJ6</accession>
<evidence type="ECO:0000313" key="1">
    <source>
        <dbReference type="EMBL" id="JAH38424.1"/>
    </source>
</evidence>
<dbReference type="AlphaFoldDB" id="A0A0E9SAJ6"/>
<organism evidence="1">
    <name type="scientific">Anguilla anguilla</name>
    <name type="common">European freshwater eel</name>
    <name type="synonym">Muraena anguilla</name>
    <dbReference type="NCBI Taxonomy" id="7936"/>
    <lineage>
        <taxon>Eukaryota</taxon>
        <taxon>Metazoa</taxon>
        <taxon>Chordata</taxon>
        <taxon>Craniata</taxon>
        <taxon>Vertebrata</taxon>
        <taxon>Euteleostomi</taxon>
        <taxon>Actinopterygii</taxon>
        <taxon>Neopterygii</taxon>
        <taxon>Teleostei</taxon>
        <taxon>Anguilliformes</taxon>
        <taxon>Anguillidae</taxon>
        <taxon>Anguilla</taxon>
    </lineage>
</organism>
<proteinExistence type="predicted"/>
<reference evidence="1" key="1">
    <citation type="submission" date="2014-11" db="EMBL/GenBank/DDBJ databases">
        <authorList>
            <person name="Amaro Gonzalez C."/>
        </authorList>
    </citation>
    <scope>NUCLEOTIDE SEQUENCE</scope>
</reference>
<dbReference type="EMBL" id="GBXM01070153">
    <property type="protein sequence ID" value="JAH38424.1"/>
    <property type="molecule type" value="Transcribed_RNA"/>
</dbReference>
<reference evidence="1" key="2">
    <citation type="journal article" date="2015" name="Fish Shellfish Immunol.">
        <title>Early steps in the European eel (Anguilla anguilla)-Vibrio vulnificus interaction in the gills: Role of the RtxA13 toxin.</title>
        <authorList>
            <person name="Callol A."/>
            <person name="Pajuelo D."/>
            <person name="Ebbesson L."/>
            <person name="Teles M."/>
            <person name="MacKenzie S."/>
            <person name="Amaro C."/>
        </authorList>
    </citation>
    <scope>NUCLEOTIDE SEQUENCE</scope>
</reference>
<name>A0A0E9SAJ6_ANGAN</name>
<protein>
    <submittedName>
        <fullName evidence="1">Uncharacterized protein</fullName>
    </submittedName>
</protein>
<sequence>MLALHYGSTFNPLKFVLLNFDLTDNNCTNKAL</sequence>